<reference evidence="7" key="1">
    <citation type="submission" date="2016-10" db="EMBL/GenBank/DDBJ databases">
        <authorList>
            <person name="Varghese N."/>
            <person name="Submissions S."/>
        </authorList>
    </citation>
    <scope>NUCLEOTIDE SEQUENCE [LARGE SCALE GENOMIC DNA]</scope>
    <source>
        <strain evidence="7">DSM 46732</strain>
    </source>
</reference>
<organism evidence="6 7">
    <name type="scientific">Actinopolyspora xinjiangensis</name>
    <dbReference type="NCBI Taxonomy" id="405564"/>
    <lineage>
        <taxon>Bacteria</taxon>
        <taxon>Bacillati</taxon>
        <taxon>Actinomycetota</taxon>
        <taxon>Actinomycetes</taxon>
        <taxon>Actinopolysporales</taxon>
        <taxon>Actinopolysporaceae</taxon>
        <taxon>Actinopolyspora</taxon>
    </lineage>
</organism>
<feature type="region of interest" description="Disordered" evidence="4">
    <location>
        <begin position="306"/>
        <end position="333"/>
    </location>
</feature>
<dbReference type="SUPFAM" id="SSF56349">
    <property type="entry name" value="DNA breaking-rejoining enzymes"/>
    <property type="match status" value="1"/>
</dbReference>
<keyword evidence="2" id="KW-0238">DNA-binding</keyword>
<dbReference type="InterPro" id="IPR011010">
    <property type="entry name" value="DNA_brk_join_enz"/>
</dbReference>
<feature type="compositionally biased region" description="Basic and acidic residues" evidence="4">
    <location>
        <begin position="316"/>
        <end position="331"/>
    </location>
</feature>
<dbReference type="InterPro" id="IPR010998">
    <property type="entry name" value="Integrase_recombinase_N"/>
</dbReference>
<keyword evidence="3" id="KW-0233">DNA recombination</keyword>
<evidence type="ECO:0000256" key="4">
    <source>
        <dbReference type="SAM" id="MobiDB-lite"/>
    </source>
</evidence>
<name>A0A1H0NPG4_9ACTN</name>
<dbReference type="GO" id="GO:0006310">
    <property type="term" value="P:DNA recombination"/>
    <property type="evidence" value="ECO:0007669"/>
    <property type="project" value="UniProtKB-KW"/>
</dbReference>
<protein>
    <submittedName>
        <fullName evidence="6">Site-specific recombinase XerD</fullName>
    </submittedName>
</protein>
<dbReference type="InterPro" id="IPR050090">
    <property type="entry name" value="Tyrosine_recombinase_XerCD"/>
</dbReference>
<dbReference type="PROSITE" id="PS51898">
    <property type="entry name" value="TYR_RECOMBINASE"/>
    <property type="match status" value="1"/>
</dbReference>
<proteinExistence type="inferred from homology"/>
<gene>
    <name evidence="6" type="ORF">SAMN04487905_101197</name>
</gene>
<dbReference type="STRING" id="405564.SAMN04487905_101197"/>
<dbReference type="InterPro" id="IPR002104">
    <property type="entry name" value="Integrase_catalytic"/>
</dbReference>
<dbReference type="PANTHER" id="PTHR30349">
    <property type="entry name" value="PHAGE INTEGRASE-RELATED"/>
    <property type="match status" value="1"/>
</dbReference>
<evidence type="ECO:0000313" key="7">
    <source>
        <dbReference type="Proteomes" id="UP000199497"/>
    </source>
</evidence>
<dbReference type="GO" id="GO:0015074">
    <property type="term" value="P:DNA integration"/>
    <property type="evidence" value="ECO:0007669"/>
    <property type="project" value="InterPro"/>
</dbReference>
<evidence type="ECO:0000256" key="3">
    <source>
        <dbReference type="ARBA" id="ARBA00023172"/>
    </source>
</evidence>
<dbReference type="GO" id="GO:0003677">
    <property type="term" value="F:DNA binding"/>
    <property type="evidence" value="ECO:0007669"/>
    <property type="project" value="UniProtKB-KW"/>
</dbReference>
<dbReference type="Gene3D" id="1.10.150.130">
    <property type="match status" value="1"/>
</dbReference>
<evidence type="ECO:0000259" key="5">
    <source>
        <dbReference type="PROSITE" id="PS51898"/>
    </source>
</evidence>
<evidence type="ECO:0000313" key="6">
    <source>
        <dbReference type="EMBL" id="SDO94305.1"/>
    </source>
</evidence>
<dbReference type="PANTHER" id="PTHR30349:SF64">
    <property type="entry name" value="PROPHAGE INTEGRASE INTD-RELATED"/>
    <property type="match status" value="1"/>
</dbReference>
<sequence length="457" mass="51088">MTDTTYDVRIWQLKVRKNDKGKITSYGVRWIVAGEEFYESFKNSALADSFRSELMSAARKGEAFVKATGRPVSMSRQQVDVTWYEFACQYVDAKWDFAAATYRRTIAESLTSVTPVMFSTRRGKPDDKAIRSALTLWAFNTARRDSVEQPEHVTRTLRWIAKNSRPLSDVLDLRTVRAMLDALSTNVDGSKAASSVARQKRMVLSNSLNHAVEWEKLPRNPVPEVKWSAPKATRAVDRRSVPNPIQARTILNAVKEVQRSGPRLYAFFAVMYFAALRPEEVVTLKASNLTLPSKGWGEIILDKASPHAGSQWTDSGETRDARPLKHREPGEGRPVPCPPELVGILLEHSRMYPPDGDDRVFYGEKGGRIPQITYMRAWRAARKAALTTQAFNSPLAKRPYDLRHAAVSTWLNGGVAPTTVAKWAGHSVAVLLDVYAACVDGQEVQARRQVEDALGGQ</sequence>
<evidence type="ECO:0000256" key="2">
    <source>
        <dbReference type="ARBA" id="ARBA00023125"/>
    </source>
</evidence>
<dbReference type="Proteomes" id="UP000199497">
    <property type="component" value="Unassembled WGS sequence"/>
</dbReference>
<evidence type="ECO:0000256" key="1">
    <source>
        <dbReference type="ARBA" id="ARBA00008857"/>
    </source>
</evidence>
<comment type="similarity">
    <text evidence="1">Belongs to the 'phage' integrase family.</text>
</comment>
<dbReference type="OrthoDB" id="3773913at2"/>
<keyword evidence="7" id="KW-1185">Reference proteome</keyword>
<dbReference type="AlphaFoldDB" id="A0A1H0NPG4"/>
<dbReference type="EMBL" id="FNJR01000001">
    <property type="protein sequence ID" value="SDO94305.1"/>
    <property type="molecule type" value="Genomic_DNA"/>
</dbReference>
<dbReference type="RefSeq" id="WP_092596275.1">
    <property type="nucleotide sequence ID" value="NZ_FNJR01000001.1"/>
</dbReference>
<accession>A0A1H0NPG4</accession>
<feature type="domain" description="Tyr recombinase" evidence="5">
    <location>
        <begin position="236"/>
        <end position="449"/>
    </location>
</feature>
<dbReference type="InterPro" id="IPR013762">
    <property type="entry name" value="Integrase-like_cat_sf"/>
</dbReference>
<dbReference type="Gene3D" id="1.10.443.10">
    <property type="entry name" value="Intergrase catalytic core"/>
    <property type="match status" value="1"/>
</dbReference>